<keyword evidence="3" id="KW-1185">Reference proteome</keyword>
<comment type="caution">
    <text evidence="2">The sequence shown here is derived from an EMBL/GenBank/DDBJ whole genome shotgun (WGS) entry which is preliminary data.</text>
</comment>
<gene>
    <name evidence="2" type="ORF">CBP51_02120</name>
</gene>
<keyword evidence="1" id="KW-0472">Membrane</keyword>
<evidence type="ECO:0000313" key="2">
    <source>
        <dbReference type="EMBL" id="OZY85859.1"/>
    </source>
</evidence>
<feature type="transmembrane region" description="Helical" evidence="1">
    <location>
        <begin position="37"/>
        <end position="62"/>
    </location>
</feature>
<name>A0A266Q930_9GAMM</name>
<keyword evidence="1" id="KW-1133">Transmembrane helix</keyword>
<feature type="transmembrane region" description="Helical" evidence="1">
    <location>
        <begin position="86"/>
        <end position="109"/>
    </location>
</feature>
<organism evidence="2 3">
    <name type="scientific">Cellvibrio mixtus</name>
    <dbReference type="NCBI Taxonomy" id="39650"/>
    <lineage>
        <taxon>Bacteria</taxon>
        <taxon>Pseudomonadati</taxon>
        <taxon>Pseudomonadota</taxon>
        <taxon>Gammaproteobacteria</taxon>
        <taxon>Cellvibrionales</taxon>
        <taxon>Cellvibrionaceae</taxon>
        <taxon>Cellvibrio</taxon>
    </lineage>
</organism>
<dbReference type="AlphaFoldDB" id="A0A266Q930"/>
<reference evidence="3" key="1">
    <citation type="submission" date="2017-05" db="EMBL/GenBank/DDBJ databases">
        <authorList>
            <person name="Barney B.M."/>
        </authorList>
    </citation>
    <scope>NUCLEOTIDE SEQUENCE [LARGE SCALE GENOMIC DNA]</scope>
    <source>
        <strain evidence="3">PSBB022</strain>
    </source>
</reference>
<sequence length="142" mass="15948">MSYWKVVKFVLIAAVVVAYFLKPYSEEMYYVYASLGWAPVIVGFMFFPGVIFISVFVLKVVLRRKLNFKRPTWSSNPLSFDSPENFFHLAGFVLIAGGLSDLLFFYLNAGELCPALFSSVSSGLGILFGIRVLALVYEKQSS</sequence>
<proteinExistence type="predicted"/>
<accession>A0A266Q930</accession>
<protein>
    <submittedName>
        <fullName evidence="2">Uncharacterized protein</fullName>
    </submittedName>
</protein>
<dbReference type="RefSeq" id="WP_094983674.1">
    <property type="nucleotide sequence ID" value="NZ_NHNI01000001.1"/>
</dbReference>
<feature type="transmembrane region" description="Helical" evidence="1">
    <location>
        <begin position="115"/>
        <end position="137"/>
    </location>
</feature>
<evidence type="ECO:0000313" key="3">
    <source>
        <dbReference type="Proteomes" id="UP000216101"/>
    </source>
</evidence>
<dbReference type="Proteomes" id="UP000216101">
    <property type="component" value="Unassembled WGS sequence"/>
</dbReference>
<evidence type="ECO:0000256" key="1">
    <source>
        <dbReference type="SAM" id="Phobius"/>
    </source>
</evidence>
<dbReference type="EMBL" id="NHNI01000001">
    <property type="protein sequence ID" value="OZY85859.1"/>
    <property type="molecule type" value="Genomic_DNA"/>
</dbReference>
<feature type="transmembrane region" description="Helical" evidence="1">
    <location>
        <begin position="7"/>
        <end position="25"/>
    </location>
</feature>
<keyword evidence="1" id="KW-0812">Transmembrane</keyword>